<keyword evidence="5" id="KW-0819">tRNA processing</keyword>
<name>A0A1E1KXP2_9HELO</name>
<dbReference type="PANTHER" id="PTHR15840">
    <property type="entry name" value="CGI-121 FAMILY MEMBER"/>
    <property type="match status" value="1"/>
</dbReference>
<evidence type="ECO:0000256" key="3">
    <source>
        <dbReference type="ARBA" id="ARBA00015316"/>
    </source>
</evidence>
<protein>
    <recommendedName>
        <fullName evidence="4">EKC/KEOPS complex subunit CGI121</fullName>
    </recommendedName>
    <alternativeName>
        <fullName evidence="3">EKC/KEOPS complex subunit cgi121</fullName>
    </alternativeName>
</protein>
<evidence type="ECO:0000256" key="4">
    <source>
        <dbReference type="ARBA" id="ARBA00016009"/>
    </source>
</evidence>
<dbReference type="GO" id="GO:0000408">
    <property type="term" value="C:EKC/KEOPS complex"/>
    <property type="evidence" value="ECO:0007669"/>
    <property type="project" value="TreeGrafter"/>
</dbReference>
<evidence type="ECO:0000256" key="6">
    <source>
        <dbReference type="ARBA" id="ARBA00023242"/>
    </source>
</evidence>
<proteinExistence type="inferred from homology"/>
<comment type="subcellular location">
    <subcellularLocation>
        <location evidence="1">Nucleus</location>
    </subcellularLocation>
</comment>
<evidence type="ECO:0000256" key="8">
    <source>
        <dbReference type="RuleBase" id="RU004398"/>
    </source>
</evidence>
<evidence type="ECO:0000256" key="1">
    <source>
        <dbReference type="ARBA" id="ARBA00004123"/>
    </source>
</evidence>
<evidence type="ECO:0000256" key="5">
    <source>
        <dbReference type="ARBA" id="ARBA00022694"/>
    </source>
</evidence>
<keyword evidence="10" id="KW-1185">Reference proteome</keyword>
<organism evidence="9 10">
    <name type="scientific">Rhynchosporium agropyri</name>
    <dbReference type="NCBI Taxonomy" id="914238"/>
    <lineage>
        <taxon>Eukaryota</taxon>
        <taxon>Fungi</taxon>
        <taxon>Dikarya</taxon>
        <taxon>Ascomycota</taxon>
        <taxon>Pezizomycotina</taxon>
        <taxon>Leotiomycetes</taxon>
        <taxon>Helotiales</taxon>
        <taxon>Ploettnerulaceae</taxon>
        <taxon>Rhynchosporium</taxon>
    </lineage>
</organism>
<dbReference type="InterPro" id="IPR036504">
    <property type="entry name" value="CGI121/TPRKB_sf"/>
</dbReference>
<sequence length="217" mass="23496">MSLPHLQTLHLEHLPPAYDFHIALYHNVTNASFLHQQLLAGNTDFEYAMIDATVILSKTHVLAAAYRAVNDLLENKLRSRNIHSEIVFSLSPNQNIAQSFRLFGITPTTTSLLILKLSTPTAPYLSSSVQSHLSSSVEGENVPFTDEVLAQGCDEKKVRKVYKLGALAWSGKVGGGKKGNVVVNGEKGGVEGGMVGSERRELEVSVLGAMVLRSVTG</sequence>
<dbReference type="GO" id="GO:0002949">
    <property type="term" value="P:tRNA threonylcarbamoyladenosine modification"/>
    <property type="evidence" value="ECO:0007669"/>
    <property type="project" value="TreeGrafter"/>
</dbReference>
<accession>A0A1E1KXP2</accession>
<evidence type="ECO:0000256" key="2">
    <source>
        <dbReference type="ARBA" id="ARBA00005546"/>
    </source>
</evidence>
<gene>
    <name evidence="9" type="ORF">RAG0_09907</name>
</gene>
<dbReference type="Proteomes" id="UP000178912">
    <property type="component" value="Unassembled WGS sequence"/>
</dbReference>
<dbReference type="Pfam" id="PF08617">
    <property type="entry name" value="CGI-121"/>
    <property type="match status" value="1"/>
</dbReference>
<dbReference type="AlphaFoldDB" id="A0A1E1KXP2"/>
<keyword evidence="6 8" id="KW-0539">Nucleus</keyword>
<evidence type="ECO:0000313" key="10">
    <source>
        <dbReference type="Proteomes" id="UP000178912"/>
    </source>
</evidence>
<dbReference type="PANTHER" id="PTHR15840:SF10">
    <property type="entry name" value="EKC_KEOPS COMPLEX SUBUNIT TPRKB"/>
    <property type="match status" value="1"/>
</dbReference>
<dbReference type="InterPro" id="IPR013926">
    <property type="entry name" value="CGI121/TPRKB"/>
</dbReference>
<dbReference type="GO" id="GO:0005829">
    <property type="term" value="C:cytosol"/>
    <property type="evidence" value="ECO:0007669"/>
    <property type="project" value="TreeGrafter"/>
</dbReference>
<dbReference type="SUPFAM" id="SSF143870">
    <property type="entry name" value="PF0523-like"/>
    <property type="match status" value="1"/>
</dbReference>
<dbReference type="Gene3D" id="3.30.2380.10">
    <property type="entry name" value="CGI121/TPRKB"/>
    <property type="match status" value="1"/>
</dbReference>
<comment type="function">
    <text evidence="7">Component of the EKC/KEOPS complex that is required for the formation of a threonylcarbamoyl group on adenosine at position 37 (t(6)A37) in tRNAs that read codons beginning with adenine. The complex is probably involved in the transfer of the threonylcarbamoyl moiety of threonylcarbamoyl-AMP (TC-AMP) to the N6 group of A37. CGI121 acts as an allosteric effector that regulates the t(6)A activity of the complex. The EKC/KEOPS complex also promotes both telomere uncapping and telomere elongation. The complex is required for efficient recruitment of transcriptional coactivators. CGI121 is not required for tRNA modification.</text>
</comment>
<dbReference type="GO" id="GO:0005634">
    <property type="term" value="C:nucleus"/>
    <property type="evidence" value="ECO:0007669"/>
    <property type="project" value="UniProtKB-SubCell"/>
</dbReference>
<comment type="similarity">
    <text evidence="2 8">Belongs to the CGI121/TPRKB family.</text>
</comment>
<dbReference type="EMBL" id="FJUX01000059">
    <property type="protein sequence ID" value="CZT03006.1"/>
    <property type="molecule type" value="Genomic_DNA"/>
</dbReference>
<dbReference type="OrthoDB" id="329139at2759"/>
<reference evidence="10" key="1">
    <citation type="submission" date="2016-03" db="EMBL/GenBank/DDBJ databases">
        <authorList>
            <person name="Guldener U."/>
        </authorList>
    </citation>
    <scope>NUCLEOTIDE SEQUENCE [LARGE SCALE GENOMIC DNA]</scope>
    <source>
        <strain evidence="10">04CH-RAC-A.6.1</strain>
    </source>
</reference>
<evidence type="ECO:0000313" key="9">
    <source>
        <dbReference type="EMBL" id="CZT03006.1"/>
    </source>
</evidence>
<evidence type="ECO:0000256" key="7">
    <source>
        <dbReference type="ARBA" id="ARBA00025043"/>
    </source>
</evidence>